<accession>D6S6T0</accession>
<name>D6S6T0_FINMA</name>
<comment type="caution">
    <text evidence="2">The sequence shown here is derived from an EMBL/GenBank/DDBJ whole genome shotgun (WGS) entry which is preliminary data.</text>
</comment>
<dbReference type="AlphaFoldDB" id="D6S6T0"/>
<dbReference type="STRING" id="525282.HMPREF0391_10152"/>
<dbReference type="eggNOG" id="ENOG5032URB">
    <property type="taxonomic scope" value="Bacteria"/>
</dbReference>
<evidence type="ECO:0000259" key="1">
    <source>
        <dbReference type="Pfam" id="PF24753"/>
    </source>
</evidence>
<gene>
    <name evidence="2" type="ORF">HMPREF0391_10152</name>
</gene>
<dbReference type="EMBL" id="ACHM02000001">
    <property type="protein sequence ID" value="EFH93784.1"/>
    <property type="molecule type" value="Genomic_DNA"/>
</dbReference>
<dbReference type="Proteomes" id="UP000004063">
    <property type="component" value="Chromosome"/>
</dbReference>
<reference evidence="2" key="1">
    <citation type="submission" date="2010-05" db="EMBL/GenBank/DDBJ databases">
        <authorList>
            <person name="Muzny D."/>
            <person name="Qin X."/>
            <person name="Buhay C."/>
            <person name="Dugan-Rocha S."/>
            <person name="Ding Y."/>
            <person name="Chen G."/>
            <person name="Hawes A."/>
            <person name="Holder M."/>
            <person name="Jhangiani S."/>
            <person name="Johnson A."/>
            <person name="Khan Z."/>
            <person name="Li Z."/>
            <person name="Liu W."/>
            <person name="Liu X."/>
            <person name="Perez L."/>
            <person name="Shen H."/>
            <person name="Wang Q."/>
            <person name="Watt J."/>
            <person name="Xi L."/>
            <person name="Xin Y."/>
            <person name="Zhou J."/>
            <person name="Deng J."/>
            <person name="Jiang H."/>
            <person name="Liu Y."/>
            <person name="Qu J."/>
            <person name="Song X.-Z."/>
            <person name="Zhang L."/>
            <person name="Villasana D."/>
            <person name="Johnson A."/>
            <person name="Liu J."/>
            <person name="Liyanage D."/>
            <person name="Lorensuhewa L."/>
            <person name="Robinson T."/>
            <person name="Song A."/>
            <person name="Song B.-B."/>
            <person name="Dinh H."/>
            <person name="Thornton R."/>
            <person name="Coyle M."/>
            <person name="Francisco L."/>
            <person name="Jackson L."/>
            <person name="Javaid M."/>
            <person name="Korchina V."/>
            <person name="Kovar C."/>
            <person name="Mata R."/>
            <person name="Mathew T."/>
            <person name="Ngo R."/>
            <person name="Nguyen L."/>
            <person name="Nguyen N."/>
            <person name="Okwuonu G."/>
            <person name="Ongeri F."/>
            <person name="Pham C."/>
            <person name="Simmons D."/>
            <person name="Wilczek-Boney K."/>
            <person name="Hale W."/>
            <person name="Jakkamsetti A."/>
            <person name="Pham P."/>
            <person name="Ruth R."/>
            <person name="San Lucas F."/>
            <person name="Warren J."/>
            <person name="Zhang J."/>
            <person name="Zhao Z."/>
            <person name="Zhou C."/>
            <person name="Zhu D."/>
            <person name="Lee S."/>
            <person name="Bess C."/>
            <person name="Blankenburg K."/>
            <person name="Forbes L."/>
            <person name="Fu Q."/>
            <person name="Gubbala S."/>
            <person name="Hirani K."/>
            <person name="Jayaseelan J.C."/>
            <person name="Lara F."/>
            <person name="Munidasa M."/>
            <person name="Palculict T."/>
            <person name="Patil S."/>
            <person name="Pu L.-L."/>
            <person name="Saada N."/>
            <person name="Tang L."/>
            <person name="Weissenberger G."/>
            <person name="Zhu Y."/>
            <person name="Hemphill L."/>
            <person name="Shang Y."/>
            <person name="Youmans B."/>
            <person name="Ayvaz T."/>
            <person name="Ross M."/>
            <person name="Santibanez J."/>
            <person name="Aqrawi P."/>
            <person name="Gross S."/>
            <person name="Joshi V."/>
            <person name="Fowler G."/>
            <person name="Nazareth L."/>
            <person name="Reid J."/>
            <person name="Worley K."/>
            <person name="Petrosino J."/>
            <person name="Highlander S."/>
            <person name="Gibbs R."/>
        </authorList>
    </citation>
    <scope>NUCLEOTIDE SEQUENCE [LARGE SCALE GENOMIC DNA]</scope>
    <source>
        <strain evidence="2">ATCC 53516</strain>
    </source>
</reference>
<feature type="domain" description="DUF7698" evidence="1">
    <location>
        <begin position="10"/>
        <end position="125"/>
    </location>
</feature>
<protein>
    <recommendedName>
        <fullName evidence="1">DUF7698 domain-containing protein</fullName>
    </recommendedName>
</protein>
<organism evidence="2">
    <name type="scientific">Finegoldia magna ATCC 53516</name>
    <dbReference type="NCBI Taxonomy" id="525282"/>
    <lineage>
        <taxon>Bacteria</taxon>
        <taxon>Bacillati</taxon>
        <taxon>Bacillota</taxon>
        <taxon>Tissierellia</taxon>
        <taxon>Tissierellales</taxon>
        <taxon>Peptoniphilaceae</taxon>
        <taxon>Finegoldia</taxon>
    </lineage>
</organism>
<dbReference type="InterPro" id="IPR056115">
    <property type="entry name" value="DUF7698"/>
</dbReference>
<sequence>MYNKRGGTKMKKIELLENIKEKEEFEENKISYRFYWAYRESQRIGRDIINFDDIGFVDNHEDMIENLERFGIQEFTISDQSTGLMKGLKSFKRKGYFPIDLIEIDTGRTNWNFKESKEEKEYAPALLFKRN</sequence>
<dbReference type="Pfam" id="PF24753">
    <property type="entry name" value="DUF7698"/>
    <property type="match status" value="1"/>
</dbReference>
<proteinExistence type="predicted"/>
<dbReference type="HOGENOM" id="CLU_1924449_0_0_9"/>
<evidence type="ECO:0000313" key="2">
    <source>
        <dbReference type="EMBL" id="EFH93784.1"/>
    </source>
</evidence>